<evidence type="ECO:0000259" key="1">
    <source>
        <dbReference type="PROSITE" id="PS50943"/>
    </source>
</evidence>
<gene>
    <name evidence="2" type="ORF">RM780_15590</name>
</gene>
<dbReference type="Proteomes" id="UP001183388">
    <property type="component" value="Unassembled WGS sequence"/>
</dbReference>
<proteinExistence type="predicted"/>
<dbReference type="PROSITE" id="PS50943">
    <property type="entry name" value="HTH_CROC1"/>
    <property type="match status" value="1"/>
</dbReference>
<dbReference type="RefSeq" id="WP_311631322.1">
    <property type="nucleotide sequence ID" value="NZ_JAVREN010000021.1"/>
</dbReference>
<evidence type="ECO:0000313" key="3">
    <source>
        <dbReference type="Proteomes" id="UP001183388"/>
    </source>
</evidence>
<name>A0ABU2L9Y3_9ACTN</name>
<dbReference type="SMART" id="SM00530">
    <property type="entry name" value="HTH_XRE"/>
    <property type="match status" value="1"/>
</dbReference>
<dbReference type="SUPFAM" id="SSF47413">
    <property type="entry name" value="lambda repressor-like DNA-binding domains"/>
    <property type="match status" value="1"/>
</dbReference>
<dbReference type="EMBL" id="JAVREN010000021">
    <property type="protein sequence ID" value="MDT0308373.1"/>
    <property type="molecule type" value="Genomic_DNA"/>
</dbReference>
<comment type="caution">
    <text evidence="2">The sequence shown here is derived from an EMBL/GenBank/DDBJ whole genome shotgun (WGS) entry which is preliminary data.</text>
</comment>
<feature type="domain" description="HTH cro/C1-type" evidence="1">
    <location>
        <begin position="10"/>
        <end position="66"/>
    </location>
</feature>
<keyword evidence="3" id="KW-1185">Reference proteome</keyword>
<dbReference type="InterPro" id="IPR010982">
    <property type="entry name" value="Lambda_DNA-bd_dom_sf"/>
</dbReference>
<dbReference type="Pfam" id="PF13560">
    <property type="entry name" value="HTH_31"/>
    <property type="match status" value="1"/>
</dbReference>
<protein>
    <submittedName>
        <fullName evidence="2">Helix-turn-helix transcriptional regulator</fullName>
    </submittedName>
</protein>
<dbReference type="InterPro" id="IPR001387">
    <property type="entry name" value="Cro/C1-type_HTH"/>
</dbReference>
<evidence type="ECO:0000313" key="2">
    <source>
        <dbReference type="EMBL" id="MDT0308373.1"/>
    </source>
</evidence>
<organism evidence="2 3">
    <name type="scientific">Streptomyces boetiae</name>
    <dbReference type="NCBI Taxonomy" id="3075541"/>
    <lineage>
        <taxon>Bacteria</taxon>
        <taxon>Bacillati</taxon>
        <taxon>Actinomycetota</taxon>
        <taxon>Actinomycetes</taxon>
        <taxon>Kitasatosporales</taxon>
        <taxon>Streptomycetaceae</taxon>
        <taxon>Streptomyces</taxon>
    </lineage>
</organism>
<sequence>MDTQGIGRRIAYWRGRRRLTQADFGTLMGRSRRWVQDIEGGHRQADPRLSVLEQAAQVLKVRLETLLSDEAMRSDRPCVDAAELAEIRATLYRHDILTGSCASAGPPELATLRRNIAYGWTAFQASNYSPLGRVLPPLLVGANQAAAHSTGAARDEAFVLLALTYQLAAAAATKFEDGDLAWHASDRAVVAAERSGDPVARAGAARHLSDALFHRGRGQEAVALATDTAADLEGDLRARGEEGLSVLGMLYLKATMAAAHREDHRAVPGLLHEAESVAQRLGGDRNALWTAFGPTNVRIHRVSAMVRLHEGRAAVAEAERIGRSALDALPRERRALHRVDAARGLLQSGRRPEAVSALLEAEEEAAEEVRCRAKSRKLVEELTLLGAGSAEGRLRGLAARCGLPA</sequence>
<reference evidence="3" key="1">
    <citation type="submission" date="2023-07" db="EMBL/GenBank/DDBJ databases">
        <title>30 novel species of actinomycetes from the DSMZ collection.</title>
        <authorList>
            <person name="Nouioui I."/>
        </authorList>
    </citation>
    <scope>NUCLEOTIDE SEQUENCE [LARGE SCALE GENOMIC DNA]</scope>
    <source>
        <strain evidence="3">DSM 44917</strain>
    </source>
</reference>
<dbReference type="CDD" id="cd00093">
    <property type="entry name" value="HTH_XRE"/>
    <property type="match status" value="1"/>
</dbReference>
<dbReference type="Gene3D" id="1.10.260.40">
    <property type="entry name" value="lambda repressor-like DNA-binding domains"/>
    <property type="match status" value="1"/>
</dbReference>
<accession>A0ABU2L9Y3</accession>